<dbReference type="SUPFAM" id="SSF47413">
    <property type="entry name" value="lambda repressor-like DNA-binding domains"/>
    <property type="match status" value="1"/>
</dbReference>
<organism evidence="2 3">
    <name type="scientific">Paenibacillus rhizophilus</name>
    <dbReference type="NCBI Taxonomy" id="1850366"/>
    <lineage>
        <taxon>Bacteria</taxon>
        <taxon>Bacillati</taxon>
        <taxon>Bacillota</taxon>
        <taxon>Bacilli</taxon>
        <taxon>Bacillales</taxon>
        <taxon>Paenibacillaceae</taxon>
        <taxon>Paenibacillus</taxon>
    </lineage>
</organism>
<dbReference type="Gene3D" id="1.10.260.40">
    <property type="entry name" value="lambda repressor-like DNA-binding domains"/>
    <property type="match status" value="1"/>
</dbReference>
<comment type="caution">
    <text evidence="2">The sequence shown here is derived from an EMBL/GenBank/DDBJ whole genome shotgun (WGS) entry which is preliminary data.</text>
</comment>
<proteinExistence type="predicted"/>
<dbReference type="RefSeq" id="WP_124695278.1">
    <property type="nucleotide sequence ID" value="NZ_JBHUFE010000039.1"/>
</dbReference>
<keyword evidence="3" id="KW-1185">Reference proteome</keyword>
<dbReference type="CDD" id="cd00093">
    <property type="entry name" value="HTH_XRE"/>
    <property type="match status" value="1"/>
</dbReference>
<feature type="domain" description="HTH cro/C1-type" evidence="1">
    <location>
        <begin position="10"/>
        <end position="70"/>
    </location>
</feature>
<name>A0A3N9P6P7_9BACL</name>
<dbReference type="AlphaFoldDB" id="A0A3N9P6P7"/>
<dbReference type="OrthoDB" id="2624367at2"/>
<reference evidence="2 3" key="1">
    <citation type="submission" date="2018-11" db="EMBL/GenBank/DDBJ databases">
        <title>Genome sequence of strain 7197.</title>
        <authorList>
            <person name="Gao J."/>
            <person name="Sun J."/>
        </authorList>
    </citation>
    <scope>NUCLEOTIDE SEQUENCE [LARGE SCALE GENOMIC DNA]</scope>
    <source>
        <strain evidence="2 3">7197</strain>
    </source>
</reference>
<evidence type="ECO:0000313" key="3">
    <source>
        <dbReference type="Proteomes" id="UP000282529"/>
    </source>
</evidence>
<evidence type="ECO:0000313" key="2">
    <source>
        <dbReference type="EMBL" id="RQW11868.1"/>
    </source>
</evidence>
<gene>
    <name evidence="2" type="ORF">EH198_09335</name>
</gene>
<protein>
    <submittedName>
        <fullName evidence="2">XRE family transcriptional regulator</fullName>
    </submittedName>
</protein>
<dbReference type="PROSITE" id="PS50943">
    <property type="entry name" value="HTH_CROC1"/>
    <property type="match status" value="1"/>
</dbReference>
<dbReference type="EMBL" id="RQPI01000004">
    <property type="protein sequence ID" value="RQW11868.1"/>
    <property type="molecule type" value="Genomic_DNA"/>
</dbReference>
<dbReference type="SMART" id="SM00530">
    <property type="entry name" value="HTH_XRE"/>
    <property type="match status" value="1"/>
</dbReference>
<accession>A0A3N9P6P7</accession>
<sequence>MALRLGECLLRRIRENRGLTQVGLSEALYDKFGISISDSILSKYERGKKYPNPLVSRAICLTLGCNESDLYEFLE</sequence>
<dbReference type="InterPro" id="IPR010982">
    <property type="entry name" value="Lambda_DNA-bd_dom_sf"/>
</dbReference>
<evidence type="ECO:0000259" key="1">
    <source>
        <dbReference type="PROSITE" id="PS50943"/>
    </source>
</evidence>
<dbReference type="GO" id="GO:0003677">
    <property type="term" value="F:DNA binding"/>
    <property type="evidence" value="ECO:0007669"/>
    <property type="project" value="InterPro"/>
</dbReference>
<dbReference type="InterPro" id="IPR001387">
    <property type="entry name" value="Cro/C1-type_HTH"/>
</dbReference>
<dbReference type="Proteomes" id="UP000282529">
    <property type="component" value="Unassembled WGS sequence"/>
</dbReference>
<dbReference type="Pfam" id="PF01381">
    <property type="entry name" value="HTH_3"/>
    <property type="match status" value="1"/>
</dbReference>